<feature type="compositionally biased region" description="Basic and acidic residues" evidence="1">
    <location>
        <begin position="10"/>
        <end position="20"/>
    </location>
</feature>
<dbReference type="Proteomes" id="UP000641386">
    <property type="component" value="Unassembled WGS sequence"/>
</dbReference>
<feature type="region of interest" description="Disordered" evidence="1">
    <location>
        <begin position="1"/>
        <end position="60"/>
    </location>
</feature>
<dbReference type="AlphaFoldDB" id="A0A919A226"/>
<proteinExistence type="predicted"/>
<reference evidence="2" key="1">
    <citation type="journal article" date="2014" name="Int. J. Syst. Evol. Microbiol.">
        <title>Complete genome sequence of Corynebacterium casei LMG S-19264T (=DSM 44701T), isolated from a smear-ripened cheese.</title>
        <authorList>
            <consortium name="US DOE Joint Genome Institute (JGI-PGF)"/>
            <person name="Walter F."/>
            <person name="Albersmeier A."/>
            <person name="Kalinowski J."/>
            <person name="Ruckert C."/>
        </authorList>
    </citation>
    <scope>NUCLEOTIDE SEQUENCE</scope>
    <source>
        <strain evidence="2">JCM 3302</strain>
    </source>
</reference>
<comment type="caution">
    <text evidence="2">The sequence shown here is derived from an EMBL/GenBank/DDBJ whole genome shotgun (WGS) entry which is preliminary data.</text>
</comment>
<evidence type="ECO:0000313" key="2">
    <source>
        <dbReference type="EMBL" id="GHE82733.1"/>
    </source>
</evidence>
<protein>
    <submittedName>
        <fullName evidence="2">Uncharacterized protein</fullName>
    </submittedName>
</protein>
<dbReference type="EMBL" id="BNBC01000020">
    <property type="protein sequence ID" value="GHE82733.1"/>
    <property type="molecule type" value="Genomic_DNA"/>
</dbReference>
<evidence type="ECO:0000256" key="1">
    <source>
        <dbReference type="SAM" id="MobiDB-lite"/>
    </source>
</evidence>
<sequence>MPEARSTPARRTENSRAEHGKRLRGGTEAPPHGRVLHPHEQTHMSSGPADPRCACRPAPAHHRGEKSMATFLLPCWMAVNAEPLTWAVLLWFEAP</sequence>
<name>A0A919A226_9ACTN</name>
<keyword evidence="3" id="KW-1185">Reference proteome</keyword>
<accession>A0A919A226</accession>
<organism evidence="2 3">
    <name type="scientific">Streptomyces spiralis</name>
    <dbReference type="NCBI Taxonomy" id="66376"/>
    <lineage>
        <taxon>Bacteria</taxon>
        <taxon>Bacillati</taxon>
        <taxon>Actinomycetota</taxon>
        <taxon>Actinomycetes</taxon>
        <taxon>Kitasatosporales</taxon>
        <taxon>Streptomycetaceae</taxon>
        <taxon>Streptomyces</taxon>
    </lineage>
</organism>
<evidence type="ECO:0000313" key="3">
    <source>
        <dbReference type="Proteomes" id="UP000641386"/>
    </source>
</evidence>
<reference evidence="2" key="2">
    <citation type="submission" date="2020-09" db="EMBL/GenBank/DDBJ databases">
        <authorList>
            <person name="Sun Q."/>
            <person name="Ohkuma M."/>
        </authorList>
    </citation>
    <scope>NUCLEOTIDE SEQUENCE</scope>
    <source>
        <strain evidence="2">JCM 3302</strain>
    </source>
</reference>
<gene>
    <name evidence="2" type="ORF">GCM10014715_43190</name>
</gene>